<dbReference type="InterPro" id="IPR024953">
    <property type="entry name" value="PP_kinase_middle"/>
</dbReference>
<dbReference type="InterPro" id="IPR003414">
    <property type="entry name" value="PP_kinase"/>
</dbReference>
<feature type="compositionally biased region" description="Polar residues" evidence="7">
    <location>
        <begin position="1"/>
        <end position="24"/>
    </location>
</feature>
<sequence>MSKSKVQGQTPAITNQNESSNGSQPEIHLNNPNIFFDRELSWIDFNRRVLEEANDPENPLLERLKFLSITETNLDEFYMVRVAGLRNLVKEGNDERSLNGDSASEILSDLSDKVRVFVREEYETFARTLEELKVAGIHLILNPEELTIEEIKQIQNYYQEDVSPILTPLAIDTAHPFPHILNKSLNLAMVLSTDDEKTGGKKICSLSYKCLLYFQDFCNSKEKEKKEDFFHWKKSSNCT</sequence>
<evidence type="ECO:0000256" key="3">
    <source>
        <dbReference type="ARBA" id="ARBA00022679"/>
    </source>
</evidence>
<name>A0A829D3Y0_LEPIR</name>
<dbReference type="GO" id="GO:0006799">
    <property type="term" value="P:polyphosphate biosynthetic process"/>
    <property type="evidence" value="ECO:0007669"/>
    <property type="project" value="InterPro"/>
</dbReference>
<dbReference type="EMBL" id="AFJL02000072">
    <property type="protein sequence ID" value="EMY05753.1"/>
    <property type="molecule type" value="Genomic_DNA"/>
</dbReference>
<dbReference type="GO" id="GO:0009358">
    <property type="term" value="C:polyphosphate kinase complex"/>
    <property type="evidence" value="ECO:0007669"/>
    <property type="project" value="InterPro"/>
</dbReference>
<feature type="domain" description="Polyphosphate kinase N-terminal" evidence="9">
    <location>
        <begin position="35"/>
        <end position="139"/>
    </location>
</feature>
<dbReference type="InterPro" id="IPR036830">
    <property type="entry name" value="PP_kinase_middle_dom_sf"/>
</dbReference>
<organism evidence="10 11">
    <name type="scientific">Leptospira interrogans str. 2002000626</name>
    <dbReference type="NCBI Taxonomy" id="996803"/>
    <lineage>
        <taxon>Bacteria</taxon>
        <taxon>Pseudomonadati</taxon>
        <taxon>Spirochaetota</taxon>
        <taxon>Spirochaetia</taxon>
        <taxon>Leptospirales</taxon>
        <taxon>Leptospiraceae</taxon>
        <taxon>Leptospira</taxon>
    </lineage>
</organism>
<dbReference type="InterPro" id="IPR036832">
    <property type="entry name" value="PPK_N_dom_sf"/>
</dbReference>
<dbReference type="SUPFAM" id="SSF140356">
    <property type="entry name" value="PPK N-terminal domain-like"/>
    <property type="match status" value="1"/>
</dbReference>
<dbReference type="EC" id="2.7.4.1" evidence="1"/>
<evidence type="ECO:0000256" key="1">
    <source>
        <dbReference type="ARBA" id="ARBA00012960"/>
    </source>
</evidence>
<keyword evidence="3" id="KW-0808">Transferase</keyword>
<dbReference type="SUPFAM" id="SSF143724">
    <property type="entry name" value="PHP14-like"/>
    <property type="match status" value="1"/>
</dbReference>
<feature type="region of interest" description="Disordered" evidence="7">
    <location>
        <begin position="1"/>
        <end position="28"/>
    </location>
</feature>
<evidence type="ECO:0000256" key="6">
    <source>
        <dbReference type="ARBA" id="ARBA00022840"/>
    </source>
</evidence>
<keyword evidence="6" id="KW-0067">ATP-binding</keyword>
<keyword evidence="5 10" id="KW-0418">Kinase</keyword>
<dbReference type="GO" id="GO:0005524">
    <property type="term" value="F:ATP binding"/>
    <property type="evidence" value="ECO:0007669"/>
    <property type="project" value="UniProtKB-KW"/>
</dbReference>
<evidence type="ECO:0000256" key="7">
    <source>
        <dbReference type="SAM" id="MobiDB-lite"/>
    </source>
</evidence>
<keyword evidence="4" id="KW-0547">Nucleotide-binding</keyword>
<dbReference type="PANTHER" id="PTHR30218">
    <property type="entry name" value="POLYPHOSPHATE KINASE"/>
    <property type="match status" value="1"/>
</dbReference>
<dbReference type="Proteomes" id="UP000012329">
    <property type="component" value="Unassembled WGS sequence"/>
</dbReference>
<evidence type="ECO:0000256" key="5">
    <source>
        <dbReference type="ARBA" id="ARBA00022777"/>
    </source>
</evidence>
<dbReference type="InterPro" id="IPR025198">
    <property type="entry name" value="PPK_N_dom"/>
</dbReference>
<dbReference type="Pfam" id="PF13089">
    <property type="entry name" value="PP_kinase_N"/>
    <property type="match status" value="1"/>
</dbReference>
<evidence type="ECO:0000313" key="10">
    <source>
        <dbReference type="EMBL" id="EMY05753.1"/>
    </source>
</evidence>
<reference evidence="10 11" key="1">
    <citation type="submission" date="2013-02" db="EMBL/GenBank/DDBJ databases">
        <authorList>
            <person name="Harkins D.M."/>
            <person name="Durkin A.S."/>
            <person name="Brinkac L.M."/>
            <person name="Haft D.H."/>
            <person name="Selengut J.D."/>
            <person name="Sanka R."/>
            <person name="DePew J."/>
            <person name="Purushe J."/>
            <person name="Whelen A.C."/>
            <person name="Vinetz J.M."/>
            <person name="Sutton G.G."/>
            <person name="Nierman W.C."/>
            <person name="Fouts D.E."/>
        </authorList>
    </citation>
    <scope>NUCLEOTIDE SEQUENCE [LARGE SCALE GENOMIC DNA]</scope>
    <source>
        <strain evidence="10 11">2002000626</strain>
    </source>
</reference>
<dbReference type="GO" id="GO:0008976">
    <property type="term" value="F:polyphosphate kinase activity"/>
    <property type="evidence" value="ECO:0007669"/>
    <property type="project" value="UniProtKB-EC"/>
</dbReference>
<dbReference type="Gene3D" id="1.20.58.310">
    <property type="entry name" value="Polyphosphate kinase N-terminal domain"/>
    <property type="match status" value="1"/>
</dbReference>
<comment type="caution">
    <text evidence="10">The sequence shown here is derived from an EMBL/GenBank/DDBJ whole genome shotgun (WGS) entry which is preliminary data.</text>
</comment>
<protein>
    <recommendedName>
        <fullName evidence="1">ATP-polyphosphate phosphotransferase</fullName>
        <ecNumber evidence="1">2.7.4.1</ecNumber>
    </recommendedName>
</protein>
<evidence type="ECO:0000259" key="8">
    <source>
        <dbReference type="Pfam" id="PF02503"/>
    </source>
</evidence>
<evidence type="ECO:0000313" key="11">
    <source>
        <dbReference type="Proteomes" id="UP000012329"/>
    </source>
</evidence>
<dbReference type="PANTHER" id="PTHR30218:SF0">
    <property type="entry name" value="POLYPHOSPHATE KINASE"/>
    <property type="match status" value="1"/>
</dbReference>
<dbReference type="Gene3D" id="3.30.1840.10">
    <property type="entry name" value="Polyphosphate kinase middle domain"/>
    <property type="match status" value="1"/>
</dbReference>
<evidence type="ECO:0000256" key="4">
    <source>
        <dbReference type="ARBA" id="ARBA00022741"/>
    </source>
</evidence>
<evidence type="ECO:0000256" key="2">
    <source>
        <dbReference type="ARBA" id="ARBA00022553"/>
    </source>
</evidence>
<dbReference type="AlphaFoldDB" id="A0A829D3Y0"/>
<keyword evidence="2" id="KW-0597">Phosphoprotein</keyword>
<feature type="domain" description="Polyphosphate kinase middle" evidence="8">
    <location>
        <begin position="151"/>
        <end position="199"/>
    </location>
</feature>
<dbReference type="Pfam" id="PF02503">
    <property type="entry name" value="PP_kinase"/>
    <property type="match status" value="1"/>
</dbReference>
<accession>A0A829D3Y0</accession>
<proteinExistence type="predicted"/>
<evidence type="ECO:0000259" key="9">
    <source>
        <dbReference type="Pfam" id="PF13089"/>
    </source>
</evidence>
<gene>
    <name evidence="10" type="ORF">LEP1GSC029_3455</name>
</gene>